<sequence>MDPSMQVLLRSTMDQIIKDQNPKTNHQRLLWSAGTQLRGEVVQSLGDDTFTLLIDGKKVILQSSHNLQVGQPVTLRVEGSQQGQVVAKLLPSQPNQNLQGIMYQERNLANSLEKMGLKNTVENRLIYRALIDYQIELTPERFRQVTQAMNSLGKIDYPTAQITAFAIKANLPLQKDVLLLLQKSFGSEHIFRELQSWIEETKNITRNLPGLLASAEQKENPWKGDLRNQQVLMTNLMKNVEQLEEQLKNLLIRGNEDKNIIRDKATAAIESQLFQRQEGKVLSKDLTAVTSSQRNLLPTLISNSVTQLEVLMQFPDAREKFSQLLQTLARGLVLEEVWAGKQVLQHTDKSSNQSGDYYYFQIPFQQSENKESVAQLRVYKDAGKRKIDKKNLRLILLLHMEQMGPFSMELQIQNETIQGRATVQNKEIASIAQSFWPQLQKDLASYGYALHNFEWHIGEPADLKPALEAPSKKETTKVDLFV</sequence>
<evidence type="ECO:0000313" key="3">
    <source>
        <dbReference type="Proteomes" id="UP000468766"/>
    </source>
</evidence>
<organism evidence="2 3">
    <name type="scientific">Heliorestis acidaminivorans</name>
    <dbReference type="NCBI Taxonomy" id="553427"/>
    <lineage>
        <taxon>Bacteria</taxon>
        <taxon>Bacillati</taxon>
        <taxon>Bacillota</taxon>
        <taxon>Clostridia</taxon>
        <taxon>Eubacteriales</taxon>
        <taxon>Heliobacteriaceae</taxon>
        <taxon>Heliorestis</taxon>
    </lineage>
</organism>
<evidence type="ECO:0000313" key="2">
    <source>
        <dbReference type="EMBL" id="KAB2954422.1"/>
    </source>
</evidence>
<name>A0A6I0F619_9FIRM</name>
<comment type="caution">
    <text evidence="2">The sequence shown here is derived from an EMBL/GenBank/DDBJ whole genome shotgun (WGS) entry which is preliminary data.</text>
</comment>
<keyword evidence="1" id="KW-0175">Coiled coil</keyword>
<keyword evidence="3" id="KW-1185">Reference proteome</keyword>
<dbReference type="Proteomes" id="UP000468766">
    <property type="component" value="Unassembled WGS sequence"/>
</dbReference>
<dbReference type="AlphaFoldDB" id="A0A6I0F619"/>
<feature type="coiled-coil region" evidence="1">
    <location>
        <begin position="226"/>
        <end position="260"/>
    </location>
</feature>
<evidence type="ECO:0008006" key="4">
    <source>
        <dbReference type="Google" id="ProtNLM"/>
    </source>
</evidence>
<gene>
    <name evidence="2" type="ORF">F9B85_01685</name>
</gene>
<accession>A0A6I0F619</accession>
<proteinExistence type="predicted"/>
<dbReference type="OrthoDB" id="2078341at2"/>
<dbReference type="EMBL" id="WBXO01000001">
    <property type="protein sequence ID" value="KAB2954422.1"/>
    <property type="molecule type" value="Genomic_DNA"/>
</dbReference>
<protein>
    <recommendedName>
        <fullName evidence="4">Flagellar hook-length control protein FliK</fullName>
    </recommendedName>
</protein>
<reference evidence="2 3" key="1">
    <citation type="submission" date="2019-10" db="EMBL/GenBank/DDBJ databases">
        <title>Whole-genome sequence of the extremophile Heliorestis acidaminivorans DSM 24790.</title>
        <authorList>
            <person name="Kyndt J.A."/>
            <person name="Meyer T.E."/>
        </authorList>
    </citation>
    <scope>NUCLEOTIDE SEQUENCE [LARGE SCALE GENOMIC DNA]</scope>
    <source>
        <strain evidence="2 3">DSM 24790</strain>
    </source>
</reference>
<evidence type="ECO:0000256" key="1">
    <source>
        <dbReference type="SAM" id="Coils"/>
    </source>
</evidence>
<dbReference type="RefSeq" id="WP_151617868.1">
    <property type="nucleotide sequence ID" value="NZ_WBXO01000001.1"/>
</dbReference>